<keyword evidence="3" id="KW-1185">Reference proteome</keyword>
<comment type="caution">
    <text evidence="2">The sequence shown here is derived from an EMBL/GenBank/DDBJ whole genome shotgun (WGS) entry which is preliminary data.</text>
</comment>
<dbReference type="CDD" id="cd03801">
    <property type="entry name" value="GT4_PimA-like"/>
    <property type="match status" value="1"/>
</dbReference>
<dbReference type="SUPFAM" id="SSF53448">
    <property type="entry name" value="Nucleotide-diphospho-sugar transferases"/>
    <property type="match status" value="1"/>
</dbReference>
<dbReference type="GO" id="GO:0016757">
    <property type="term" value="F:glycosyltransferase activity"/>
    <property type="evidence" value="ECO:0007669"/>
    <property type="project" value="UniProtKB-KW"/>
</dbReference>
<dbReference type="InterPro" id="IPR029044">
    <property type="entry name" value="Nucleotide-diphossugar_trans"/>
</dbReference>
<dbReference type="RefSeq" id="WP_367625476.1">
    <property type="nucleotide sequence ID" value="NZ_JBFNQD010000008.1"/>
</dbReference>
<keyword evidence="2" id="KW-0808">Transferase</keyword>
<keyword evidence="2" id="KW-0328">Glycosyltransferase</keyword>
<dbReference type="CDD" id="cd04186">
    <property type="entry name" value="GT_2_like_c"/>
    <property type="match status" value="1"/>
</dbReference>
<dbReference type="Gene3D" id="3.90.550.10">
    <property type="entry name" value="Spore Coat Polysaccharide Biosynthesis Protein SpsA, Chain A"/>
    <property type="match status" value="1"/>
</dbReference>
<dbReference type="EC" id="2.4.-.-" evidence="2"/>
<evidence type="ECO:0000313" key="2">
    <source>
        <dbReference type="EMBL" id="MEW9308173.1"/>
    </source>
</evidence>
<organism evidence="2 3">
    <name type="scientific">Labrys neptuniae</name>
    <dbReference type="NCBI Taxonomy" id="376174"/>
    <lineage>
        <taxon>Bacteria</taxon>
        <taxon>Pseudomonadati</taxon>
        <taxon>Pseudomonadota</taxon>
        <taxon>Alphaproteobacteria</taxon>
        <taxon>Hyphomicrobiales</taxon>
        <taxon>Xanthobacteraceae</taxon>
        <taxon>Labrys</taxon>
    </lineage>
</organism>
<dbReference type="Proteomes" id="UP001555786">
    <property type="component" value="Unassembled WGS sequence"/>
</dbReference>
<name>A0ABV3PRV2_9HYPH</name>
<dbReference type="InterPro" id="IPR001173">
    <property type="entry name" value="Glyco_trans_2-like"/>
</dbReference>
<evidence type="ECO:0000313" key="3">
    <source>
        <dbReference type="Proteomes" id="UP001555786"/>
    </source>
</evidence>
<feature type="domain" description="Glycosyltransferase 2-like" evidence="1">
    <location>
        <begin position="358"/>
        <end position="476"/>
    </location>
</feature>
<protein>
    <submittedName>
        <fullName evidence="2">Glycosyltransferase</fullName>
        <ecNumber evidence="2">2.4.-.-</ecNumber>
    </submittedName>
</protein>
<dbReference type="Pfam" id="PF13692">
    <property type="entry name" value="Glyco_trans_1_4"/>
    <property type="match status" value="1"/>
</dbReference>
<evidence type="ECO:0000259" key="1">
    <source>
        <dbReference type="Pfam" id="PF00535"/>
    </source>
</evidence>
<dbReference type="PANTHER" id="PTHR43179">
    <property type="entry name" value="RHAMNOSYLTRANSFERASE WBBL"/>
    <property type="match status" value="1"/>
</dbReference>
<reference evidence="2 3" key="1">
    <citation type="submission" date="2024-07" db="EMBL/GenBank/DDBJ databases">
        <title>Description of Labrys sedimenti sp. nov., isolated from a diclofenac-degrading enrichment culture.</title>
        <authorList>
            <person name="Tancsics A."/>
            <person name="Csepanyi A."/>
        </authorList>
    </citation>
    <scope>NUCLEOTIDE SEQUENCE [LARGE SCALE GENOMIC DNA]</scope>
    <source>
        <strain evidence="2 3">LMG 23578</strain>
    </source>
</reference>
<proteinExistence type="predicted"/>
<dbReference type="Pfam" id="PF00535">
    <property type="entry name" value="Glycos_transf_2"/>
    <property type="match status" value="1"/>
</dbReference>
<accession>A0ABV3PRV2</accession>
<sequence length="991" mass="112087">MVLDTLTGSAGGGGPLWGRFDPDWYRRTYPIAAEEADPLEFYLTQGMKLGHSPNRYFDEAFYVSEHEQVAQAIAEGRITCGFEHYCQSGRNERSAHWLFEPGFYRQLYADLTDAALIKGGFANLYDHYLKRGAQEGRQAHLLFSPQIYRRHMADIVGQPVPSGMGAFQHYLAWIDEGRGDVPTSPYFDAAWYCLHYPEVEQAVAEQQFKGALHHYLSNPDPSSFDPLEYFRERFYIERYSDIEKVIGRGKWFRNAYLHFLRYGQHELRNPTNYINLQYYWARRSSVVVNAELAKVADPFAHLLTVGLLKGLPFAPTGAPIDVPEKQARALFLSHAENMAPQHARRPIDFTVEGRADVCVIVVVHNHLAMTLMTLASLRDNYAGGIQLILVDSGSTDEVKQIQRYVRGMVHLRFETNIGFIHACNSALLHANAPAILFLNNDVRLSTGAIAAALARLEADAQIGVVGAKVIRTNEKLQEAGCIIWRDGKTNGYMRDWAPLSPEANFVRDVDFVSGVFLMARADLIAQIGGFDPQFAPAYYEDADLCLQVWKEGYRVVYDPNVVVYHYEYGSSRDSGAAFGLMHKNQKAFHAKHLQALKHRFPNTPEALLEARFAGKTQPKILYVEDYIPLRSLGAGAVRSNDLIRVMAGMGYQVTVFPVHGTAAPIAEIYADFPDSVEIIHDLNHHDFNKFINDRKNYFDCIWICRAHNLNFLYRYLEDLNLNPNKTSVVLDTEAVFSLREELQAKRENRPFDLGEAMAREFEHGHFCQEIVTVSPSEAAVLHKFGFPHARVVGTYRPVTPTPRSFQDRAGLLFVGSLYAENTPNYDSLNWFIEEILPRVEAELGWETRLNLVGHVAPGLALDRFLSHSRVTWHGPVADLAPIYDSCRIAIAPTRFAAGTPYKVYEAASFGVPAVITDLLLGQLGWSNEREVLSVSVDDTEGFAAAIVRLYRSEELWHRLRQGCCDRLQSEHNEDRYREALSQVLPALHRSQ</sequence>
<dbReference type="SUPFAM" id="SSF53756">
    <property type="entry name" value="UDP-Glycosyltransferase/glycogen phosphorylase"/>
    <property type="match status" value="1"/>
</dbReference>
<dbReference type="Gene3D" id="3.40.50.2000">
    <property type="entry name" value="Glycogen Phosphorylase B"/>
    <property type="match status" value="1"/>
</dbReference>
<gene>
    <name evidence="2" type="ORF">ABXS05_21640</name>
</gene>
<dbReference type="EMBL" id="JBFNQD010000008">
    <property type="protein sequence ID" value="MEW9308173.1"/>
    <property type="molecule type" value="Genomic_DNA"/>
</dbReference>
<dbReference type="PANTHER" id="PTHR43179:SF7">
    <property type="entry name" value="RHAMNOSYLTRANSFERASE WBBL"/>
    <property type="match status" value="1"/>
</dbReference>